<dbReference type="Gene3D" id="3.40.50.11780">
    <property type="match status" value="1"/>
</dbReference>
<evidence type="ECO:0000313" key="3">
    <source>
        <dbReference type="EMBL" id="RZS63443.1"/>
    </source>
</evidence>
<proteinExistence type="inferred from homology"/>
<dbReference type="InterPro" id="IPR052042">
    <property type="entry name" value="Tail_sheath_structural"/>
</dbReference>
<dbReference type="PANTHER" id="PTHR35861:SF1">
    <property type="entry name" value="PHAGE TAIL SHEATH PROTEIN"/>
    <property type="match status" value="1"/>
</dbReference>
<keyword evidence="4" id="KW-1185">Reference proteome</keyword>
<comment type="caution">
    <text evidence="3">The sequence shown here is derived from an EMBL/GenBank/DDBJ whole genome shotgun (WGS) entry which is preliminary data.</text>
</comment>
<dbReference type="OrthoDB" id="9767864at2"/>
<evidence type="ECO:0000313" key="4">
    <source>
        <dbReference type="Proteomes" id="UP000293289"/>
    </source>
</evidence>
<reference evidence="3 4" key="1">
    <citation type="submission" date="2019-02" db="EMBL/GenBank/DDBJ databases">
        <title>Genomic Encyclopedia of Type Strains, Phase IV (KMG-IV): sequencing the most valuable type-strain genomes for metagenomic binning, comparative biology and taxonomic classification.</title>
        <authorList>
            <person name="Goeker M."/>
        </authorList>
    </citation>
    <scope>NUCLEOTIDE SEQUENCE [LARGE SCALE GENOMIC DNA]</scope>
    <source>
        <strain evidence="3 4">DSM 43045</strain>
    </source>
</reference>
<sequence length="399" mass="43419">MPSYLTPGVYLEEFAVGPPRATFRRTPPEPQFDARSVWEAEHGTSAFLGWASRGPEQQPTRITGWKEFGEVFGPEVEGGFMAQSVKGFFENGGRSAFVVRLPGRPGPGQLSSLVGDPRDRTGLCSLEPLDDVSLVVLPDLVAASHDGSDDLAEVRAGQTAAIAHCELMRDRVALLDSPPGLGPQVVRAWRRDIAAYDSTYAAMLWPWLHTSAPQRSEPIPPSGHVAGLMAGFDHRVGPEQSPVERTIRGVAGVAFESTTIELEVLTPIGVNALVGTPDSGVVLHSARTLSSDAPWRQLASRRVMAFLGRNLTRRTRWALAERPDDRAVWAELAHDVDGLLRLMWHAGSLDGERAEDAFAVQCDEEINGLWDQPGRITLEAWARIPGTGVASFRVLWVTA</sequence>
<accession>A0A4Q7M8H0</accession>
<feature type="domain" description="Tail sheath protein subtilisin-like" evidence="2">
    <location>
        <begin position="147"/>
        <end position="288"/>
    </location>
</feature>
<dbReference type="Proteomes" id="UP000293289">
    <property type="component" value="Unassembled WGS sequence"/>
</dbReference>
<organism evidence="3 4">
    <name type="scientific">Agromyces ramosus</name>
    <dbReference type="NCBI Taxonomy" id="33879"/>
    <lineage>
        <taxon>Bacteria</taxon>
        <taxon>Bacillati</taxon>
        <taxon>Actinomycetota</taxon>
        <taxon>Actinomycetes</taxon>
        <taxon>Micrococcales</taxon>
        <taxon>Microbacteriaceae</taxon>
        <taxon>Agromyces</taxon>
    </lineage>
</organism>
<dbReference type="AlphaFoldDB" id="A0A4Q7M8H0"/>
<dbReference type="EMBL" id="SGWY01000004">
    <property type="protein sequence ID" value="RZS63443.1"/>
    <property type="molecule type" value="Genomic_DNA"/>
</dbReference>
<dbReference type="PANTHER" id="PTHR35861">
    <property type="match status" value="1"/>
</dbReference>
<evidence type="ECO:0000256" key="1">
    <source>
        <dbReference type="ARBA" id="ARBA00008005"/>
    </source>
</evidence>
<protein>
    <submittedName>
        <fullName evidence="3">Phage tail sheath protein FI</fullName>
    </submittedName>
</protein>
<name>A0A4Q7M8H0_9MICO</name>
<evidence type="ECO:0000259" key="2">
    <source>
        <dbReference type="Pfam" id="PF04984"/>
    </source>
</evidence>
<gene>
    <name evidence="3" type="ORF">EV187_3348</name>
</gene>
<dbReference type="InterPro" id="IPR035089">
    <property type="entry name" value="Phage_sheath_subtilisin"/>
</dbReference>
<dbReference type="Pfam" id="PF04984">
    <property type="entry name" value="Phage_sheath_1"/>
    <property type="match status" value="1"/>
</dbReference>
<comment type="similarity">
    <text evidence="1">Belongs to the myoviridae tail sheath protein family.</text>
</comment>